<evidence type="ECO:0000256" key="1">
    <source>
        <dbReference type="ARBA" id="ARBA00022670"/>
    </source>
</evidence>
<dbReference type="InterPro" id="IPR051156">
    <property type="entry name" value="Mito/Outer_Membr_Metalloprot"/>
</dbReference>
<dbReference type="OrthoDB" id="9810445at2"/>
<dbReference type="RefSeq" id="WP_045463100.1">
    <property type="nucleotide sequence ID" value="NZ_BBLT01000004.1"/>
</dbReference>
<dbReference type="AlphaFoldDB" id="A0A098LDQ7"/>
<keyword evidence="2" id="KW-0479">Metal-binding</keyword>
<gene>
    <name evidence="8" type="ORF">MYP_2313</name>
</gene>
<evidence type="ECO:0000256" key="2">
    <source>
        <dbReference type="ARBA" id="ARBA00022723"/>
    </source>
</evidence>
<keyword evidence="1 6" id="KW-0645">Protease</keyword>
<keyword evidence="5 6" id="KW-0482">Metalloprotease</keyword>
<comment type="caution">
    <text evidence="8">The sequence shown here is derived from an EMBL/GenBank/DDBJ whole genome shotgun (WGS) entry which is preliminary data.</text>
</comment>
<name>A0A098LDQ7_9BACT</name>
<evidence type="ECO:0000256" key="6">
    <source>
        <dbReference type="RuleBase" id="RU003983"/>
    </source>
</evidence>
<evidence type="ECO:0000313" key="8">
    <source>
        <dbReference type="EMBL" id="GAL85085.1"/>
    </source>
</evidence>
<comment type="cofactor">
    <cofactor evidence="6">
        <name>Zn(2+)</name>
        <dbReference type="ChEBI" id="CHEBI:29105"/>
    </cofactor>
    <text evidence="6">Binds 1 zinc ion per subunit.</text>
</comment>
<evidence type="ECO:0000313" key="9">
    <source>
        <dbReference type="Proteomes" id="UP000030185"/>
    </source>
</evidence>
<proteinExistence type="inferred from homology"/>
<dbReference type="Proteomes" id="UP000030185">
    <property type="component" value="Unassembled WGS sequence"/>
</dbReference>
<dbReference type="InterPro" id="IPR001915">
    <property type="entry name" value="Peptidase_M48"/>
</dbReference>
<reference evidence="8 9" key="1">
    <citation type="submission" date="2014-09" db="EMBL/GenBank/DDBJ databases">
        <title>Sporocytophaga myxococcoides PG-01 genome sequencing.</title>
        <authorList>
            <person name="Liu L."/>
            <person name="Gao P.J."/>
            <person name="Chen G.J."/>
            <person name="Wang L.S."/>
        </authorList>
    </citation>
    <scope>NUCLEOTIDE SEQUENCE [LARGE SCALE GENOMIC DNA]</scope>
    <source>
        <strain evidence="8 9">PG-01</strain>
    </source>
</reference>
<evidence type="ECO:0000256" key="3">
    <source>
        <dbReference type="ARBA" id="ARBA00022801"/>
    </source>
</evidence>
<dbReference type="Pfam" id="PF01435">
    <property type="entry name" value="Peptidase_M48"/>
    <property type="match status" value="1"/>
</dbReference>
<keyword evidence="9" id="KW-1185">Reference proteome</keyword>
<evidence type="ECO:0000259" key="7">
    <source>
        <dbReference type="Pfam" id="PF01435"/>
    </source>
</evidence>
<dbReference type="PROSITE" id="PS51257">
    <property type="entry name" value="PROKAR_LIPOPROTEIN"/>
    <property type="match status" value="1"/>
</dbReference>
<keyword evidence="3 6" id="KW-0378">Hydrolase</keyword>
<dbReference type="eggNOG" id="COG4783">
    <property type="taxonomic scope" value="Bacteria"/>
</dbReference>
<dbReference type="PANTHER" id="PTHR22726:SF1">
    <property type="entry name" value="METALLOENDOPEPTIDASE OMA1, MITOCHONDRIAL"/>
    <property type="match status" value="1"/>
</dbReference>
<dbReference type="GO" id="GO:0016020">
    <property type="term" value="C:membrane"/>
    <property type="evidence" value="ECO:0007669"/>
    <property type="project" value="TreeGrafter"/>
</dbReference>
<dbReference type="EMBL" id="BBLT01000004">
    <property type="protein sequence ID" value="GAL85085.1"/>
    <property type="molecule type" value="Genomic_DNA"/>
</dbReference>
<evidence type="ECO:0000256" key="5">
    <source>
        <dbReference type="ARBA" id="ARBA00023049"/>
    </source>
</evidence>
<protein>
    <submittedName>
        <fullName evidence="8">Peptidase m48 ste24p</fullName>
    </submittedName>
</protein>
<evidence type="ECO:0000256" key="4">
    <source>
        <dbReference type="ARBA" id="ARBA00022833"/>
    </source>
</evidence>
<keyword evidence="4 6" id="KW-0862">Zinc</keyword>
<sequence>MKKGFLLSIFILIIFVSCKKDKDAKINIFPVEKDKELGAQMDAYINSDSSGMVVLREDQYPISYGRLKQIRNYILASGKLKYKNDFPWKVTIIRDDNTLNAFATPGGYMYVYTGLIKYLESEDHLAGVMGHEMAHADRRHGTSQMSKQYGVETLFSLVLGQNKGMLGQMTEGLLSLKFSREDENDADDYSVQYLCQSSAEYSADGAAGFFEKLLASGSGSNTPAFLSTHPSEDDRVKNIKAKASSLGCSVTEKNPNGFQQMKQELGF</sequence>
<accession>A0A098LDQ7</accession>
<dbReference type="GO" id="GO:0046872">
    <property type="term" value="F:metal ion binding"/>
    <property type="evidence" value="ECO:0007669"/>
    <property type="project" value="UniProtKB-KW"/>
</dbReference>
<comment type="similarity">
    <text evidence="6">Belongs to the peptidase M48 family.</text>
</comment>
<dbReference type="STRING" id="153721.MYP_2313"/>
<dbReference type="Gene3D" id="3.30.2010.10">
    <property type="entry name" value="Metalloproteases ('zincins'), catalytic domain"/>
    <property type="match status" value="1"/>
</dbReference>
<organism evidence="8 9">
    <name type="scientific">Sporocytophaga myxococcoides</name>
    <dbReference type="NCBI Taxonomy" id="153721"/>
    <lineage>
        <taxon>Bacteria</taxon>
        <taxon>Pseudomonadati</taxon>
        <taxon>Bacteroidota</taxon>
        <taxon>Cytophagia</taxon>
        <taxon>Cytophagales</taxon>
        <taxon>Cytophagaceae</taxon>
        <taxon>Sporocytophaga</taxon>
    </lineage>
</organism>
<dbReference type="PANTHER" id="PTHR22726">
    <property type="entry name" value="METALLOENDOPEPTIDASE OMA1"/>
    <property type="match status" value="1"/>
</dbReference>
<feature type="domain" description="Peptidase M48" evidence="7">
    <location>
        <begin position="66"/>
        <end position="241"/>
    </location>
</feature>
<dbReference type="GO" id="GO:0051603">
    <property type="term" value="P:proteolysis involved in protein catabolic process"/>
    <property type="evidence" value="ECO:0007669"/>
    <property type="project" value="TreeGrafter"/>
</dbReference>
<dbReference type="GO" id="GO:0004222">
    <property type="term" value="F:metalloendopeptidase activity"/>
    <property type="evidence" value="ECO:0007669"/>
    <property type="project" value="InterPro"/>
</dbReference>